<dbReference type="Proteomes" id="UP001595799">
    <property type="component" value="Unassembled WGS sequence"/>
</dbReference>
<dbReference type="PANTHER" id="PTHR42832">
    <property type="entry name" value="AMINO ACID AMINOTRANSFERASE"/>
    <property type="match status" value="1"/>
</dbReference>
<keyword evidence="3" id="KW-0808">Transferase</keyword>
<dbReference type="Pfam" id="PF00155">
    <property type="entry name" value="Aminotran_1_2"/>
    <property type="match status" value="1"/>
</dbReference>
<comment type="caution">
    <text evidence="6">The sequence shown here is derived from an EMBL/GenBank/DDBJ whole genome shotgun (WGS) entry which is preliminary data.</text>
</comment>
<reference evidence="7" key="1">
    <citation type="journal article" date="2019" name="Int. J. Syst. Evol. Microbiol.">
        <title>The Global Catalogue of Microorganisms (GCM) 10K type strain sequencing project: providing services to taxonomists for standard genome sequencing and annotation.</title>
        <authorList>
            <consortium name="The Broad Institute Genomics Platform"/>
            <consortium name="The Broad Institute Genome Sequencing Center for Infectious Disease"/>
            <person name="Wu L."/>
            <person name="Ma J."/>
        </authorList>
    </citation>
    <scope>NUCLEOTIDE SEQUENCE [LARGE SCALE GENOMIC DNA]</scope>
    <source>
        <strain evidence="7">CECT 8472</strain>
    </source>
</reference>
<dbReference type="GO" id="GO:0008483">
    <property type="term" value="F:transaminase activity"/>
    <property type="evidence" value="ECO:0007669"/>
    <property type="project" value="UniProtKB-KW"/>
</dbReference>
<evidence type="ECO:0000256" key="1">
    <source>
        <dbReference type="ARBA" id="ARBA00001933"/>
    </source>
</evidence>
<feature type="domain" description="Aminotransferase class I/classII large" evidence="5">
    <location>
        <begin position="48"/>
        <end position="408"/>
    </location>
</feature>
<dbReference type="EMBL" id="JBHSCW010000004">
    <property type="protein sequence ID" value="MFC4351878.1"/>
    <property type="molecule type" value="Genomic_DNA"/>
</dbReference>
<dbReference type="CDD" id="cd00609">
    <property type="entry name" value="AAT_like"/>
    <property type="match status" value="1"/>
</dbReference>
<gene>
    <name evidence="6" type="ORF">ACFOW6_10025</name>
</gene>
<dbReference type="InterPro" id="IPR004839">
    <property type="entry name" value="Aminotransferase_I/II_large"/>
</dbReference>
<evidence type="ECO:0000313" key="7">
    <source>
        <dbReference type="Proteomes" id="UP001595799"/>
    </source>
</evidence>
<keyword evidence="7" id="KW-1185">Reference proteome</keyword>
<dbReference type="RefSeq" id="WP_382422223.1">
    <property type="nucleotide sequence ID" value="NZ_JBHSCW010000004.1"/>
</dbReference>
<organism evidence="6 7">
    <name type="scientific">Fodinicurvata halophila</name>
    <dbReference type="NCBI Taxonomy" id="1419723"/>
    <lineage>
        <taxon>Bacteria</taxon>
        <taxon>Pseudomonadati</taxon>
        <taxon>Pseudomonadota</taxon>
        <taxon>Alphaproteobacteria</taxon>
        <taxon>Rhodospirillales</taxon>
        <taxon>Rhodovibrionaceae</taxon>
        <taxon>Fodinicurvata</taxon>
    </lineage>
</organism>
<dbReference type="InterPro" id="IPR015424">
    <property type="entry name" value="PyrdxlP-dep_Trfase"/>
</dbReference>
<dbReference type="PANTHER" id="PTHR42832:SF3">
    <property type="entry name" value="L-GLUTAMINE--4-(METHYLSULFANYL)-2-OXOBUTANOATE AMINOTRANSFERASE"/>
    <property type="match status" value="1"/>
</dbReference>
<evidence type="ECO:0000256" key="2">
    <source>
        <dbReference type="ARBA" id="ARBA00022576"/>
    </source>
</evidence>
<sequence>MTPPSPDSSPAMLRARQDPRIYQPFMRLARLLEGEQPGASPLPDGSPISLSIGDPQLPTPALLAETLAAHPDEWSSYPPFRGTEDFRNACHDWLHRRYELADGTLDAERQILPLPGSREGLFFATLTAINRGAAEGRTKVLIPSPGYHVYAGSALAAGAEPVFVPARADNNFLPDYESLPAEILDRTAISFFCSPSNPEGAVASREQWRAWIELAQRHGFVLAADECYADIYTDEPPAGLLEAVQGPEGTQGLLAFHSLSKRSSAAGLRSGFVAGDADLVDGIDAFMRYGGASVPTPILHASAALWRDEAHVVDTRCYYRTLFEMAEEKLWAKTGWRMPAGGFFAWLEVGDGEAFARRAWTEAGLRVLPGRYLCPEEEGADPADNPGAPYIRVALVHEPAVTEKALDRLAEML</sequence>
<comment type="cofactor">
    <cofactor evidence="1">
        <name>pyridoxal 5'-phosphate</name>
        <dbReference type="ChEBI" id="CHEBI:597326"/>
    </cofactor>
</comment>
<keyword evidence="2 6" id="KW-0032">Aminotransferase</keyword>
<proteinExistence type="predicted"/>
<dbReference type="Gene3D" id="3.90.1150.10">
    <property type="entry name" value="Aspartate Aminotransferase, domain 1"/>
    <property type="match status" value="1"/>
</dbReference>
<evidence type="ECO:0000256" key="3">
    <source>
        <dbReference type="ARBA" id="ARBA00022679"/>
    </source>
</evidence>
<evidence type="ECO:0000256" key="4">
    <source>
        <dbReference type="SAM" id="MobiDB-lite"/>
    </source>
</evidence>
<accession>A0ABV8UKS4</accession>
<dbReference type="InterPro" id="IPR015421">
    <property type="entry name" value="PyrdxlP-dep_Trfase_major"/>
</dbReference>
<dbReference type="SUPFAM" id="SSF53383">
    <property type="entry name" value="PLP-dependent transferases"/>
    <property type="match status" value="1"/>
</dbReference>
<dbReference type="Gene3D" id="3.40.640.10">
    <property type="entry name" value="Type I PLP-dependent aspartate aminotransferase-like (Major domain)"/>
    <property type="match status" value="1"/>
</dbReference>
<evidence type="ECO:0000313" key="6">
    <source>
        <dbReference type="EMBL" id="MFC4351878.1"/>
    </source>
</evidence>
<feature type="region of interest" description="Disordered" evidence="4">
    <location>
        <begin position="35"/>
        <end position="54"/>
    </location>
</feature>
<dbReference type="InterPro" id="IPR050881">
    <property type="entry name" value="LL-DAP_aminotransferase"/>
</dbReference>
<name>A0ABV8UKS4_9PROT</name>
<protein>
    <submittedName>
        <fullName evidence="6">Aminotransferase class I/II-fold pyridoxal phosphate-dependent enzyme</fullName>
    </submittedName>
</protein>
<dbReference type="InterPro" id="IPR015422">
    <property type="entry name" value="PyrdxlP-dep_Trfase_small"/>
</dbReference>
<evidence type="ECO:0000259" key="5">
    <source>
        <dbReference type="Pfam" id="PF00155"/>
    </source>
</evidence>